<dbReference type="AlphaFoldDB" id="A0A517TTM2"/>
<feature type="region of interest" description="Disordered" evidence="1">
    <location>
        <begin position="184"/>
        <end position="207"/>
    </location>
</feature>
<name>A0A517TTM2_9BACT</name>
<gene>
    <name evidence="2" type="ORF">I41_08790</name>
</gene>
<feature type="compositionally biased region" description="Acidic residues" evidence="1">
    <location>
        <begin position="191"/>
        <end position="200"/>
    </location>
</feature>
<organism evidence="2 3">
    <name type="scientific">Lacipirellula limnantheis</name>
    <dbReference type="NCBI Taxonomy" id="2528024"/>
    <lineage>
        <taxon>Bacteria</taxon>
        <taxon>Pseudomonadati</taxon>
        <taxon>Planctomycetota</taxon>
        <taxon>Planctomycetia</taxon>
        <taxon>Pirellulales</taxon>
        <taxon>Lacipirellulaceae</taxon>
        <taxon>Lacipirellula</taxon>
    </lineage>
</organism>
<proteinExistence type="predicted"/>
<dbReference type="KEGG" id="llh:I41_08790"/>
<accession>A0A517TTM2</accession>
<sequence>MVVAYGKLLRKEALSRPERAALVRFEKVKEERLRWQYYRSIPKKHWRKMSGRQAKTILEQASRYGLPLDGPTIDLPKVVRALHDFLAANAYKLSRGDDPLLTTAQTSPALERYREERALLAQLDRMERQQELVPLEEIRFCLDGMAHHICKACETLERKYGNEVAEVVRDAIRNFEAAAEEMFGEVRPLSDDDESTTADEELPHSQL</sequence>
<keyword evidence="3" id="KW-1185">Reference proteome</keyword>
<dbReference type="EMBL" id="CP036339">
    <property type="protein sequence ID" value="QDT71719.1"/>
    <property type="molecule type" value="Genomic_DNA"/>
</dbReference>
<reference evidence="2 3" key="1">
    <citation type="submission" date="2019-02" db="EMBL/GenBank/DDBJ databases">
        <title>Deep-cultivation of Planctomycetes and their phenomic and genomic characterization uncovers novel biology.</title>
        <authorList>
            <person name="Wiegand S."/>
            <person name="Jogler M."/>
            <person name="Boedeker C."/>
            <person name="Pinto D."/>
            <person name="Vollmers J."/>
            <person name="Rivas-Marin E."/>
            <person name="Kohn T."/>
            <person name="Peeters S.H."/>
            <person name="Heuer A."/>
            <person name="Rast P."/>
            <person name="Oberbeckmann S."/>
            <person name="Bunk B."/>
            <person name="Jeske O."/>
            <person name="Meyerdierks A."/>
            <person name="Storesund J.E."/>
            <person name="Kallscheuer N."/>
            <person name="Luecker S."/>
            <person name="Lage O.M."/>
            <person name="Pohl T."/>
            <person name="Merkel B.J."/>
            <person name="Hornburger P."/>
            <person name="Mueller R.-W."/>
            <person name="Bruemmer F."/>
            <person name="Labrenz M."/>
            <person name="Spormann A.M."/>
            <person name="Op den Camp H."/>
            <person name="Overmann J."/>
            <person name="Amann R."/>
            <person name="Jetten M.S.M."/>
            <person name="Mascher T."/>
            <person name="Medema M.H."/>
            <person name="Devos D.P."/>
            <person name="Kaster A.-K."/>
            <person name="Ovreas L."/>
            <person name="Rohde M."/>
            <person name="Galperin M.Y."/>
            <person name="Jogler C."/>
        </authorList>
    </citation>
    <scope>NUCLEOTIDE SEQUENCE [LARGE SCALE GENOMIC DNA]</scope>
    <source>
        <strain evidence="2 3">I41</strain>
    </source>
</reference>
<dbReference type="OrthoDB" id="273891at2"/>
<protein>
    <submittedName>
        <fullName evidence="2">Uncharacterized protein</fullName>
    </submittedName>
</protein>
<dbReference type="RefSeq" id="WP_145431211.1">
    <property type="nucleotide sequence ID" value="NZ_CP036339.1"/>
</dbReference>
<dbReference type="Proteomes" id="UP000317909">
    <property type="component" value="Chromosome"/>
</dbReference>
<evidence type="ECO:0000313" key="3">
    <source>
        <dbReference type="Proteomes" id="UP000317909"/>
    </source>
</evidence>
<evidence type="ECO:0000313" key="2">
    <source>
        <dbReference type="EMBL" id="QDT71719.1"/>
    </source>
</evidence>
<evidence type="ECO:0000256" key="1">
    <source>
        <dbReference type="SAM" id="MobiDB-lite"/>
    </source>
</evidence>